<dbReference type="VEuPathDB" id="VectorBase:CSON004872"/>
<organism evidence="1">
    <name type="scientific">Culicoides sonorensis</name>
    <name type="common">Biting midge</name>
    <dbReference type="NCBI Taxonomy" id="179676"/>
    <lineage>
        <taxon>Eukaryota</taxon>
        <taxon>Metazoa</taxon>
        <taxon>Ecdysozoa</taxon>
        <taxon>Arthropoda</taxon>
        <taxon>Hexapoda</taxon>
        <taxon>Insecta</taxon>
        <taxon>Pterygota</taxon>
        <taxon>Neoptera</taxon>
        <taxon>Endopterygota</taxon>
        <taxon>Diptera</taxon>
        <taxon>Nematocera</taxon>
        <taxon>Chironomoidea</taxon>
        <taxon>Ceratopogonidae</taxon>
        <taxon>Ceratopogoninae</taxon>
        <taxon>Culicoides</taxon>
        <taxon>Monoculicoides</taxon>
    </lineage>
</organism>
<reference evidence="2" key="2">
    <citation type="submission" date="2018-07" db="EMBL/GenBank/DDBJ databases">
        <authorList>
            <person name="Quirk P.G."/>
            <person name="Krulwich T.A."/>
        </authorList>
    </citation>
    <scope>NUCLEOTIDE SEQUENCE</scope>
</reference>
<dbReference type="GO" id="GO:0005761">
    <property type="term" value="C:mitochondrial ribosome"/>
    <property type="evidence" value="ECO:0007669"/>
    <property type="project" value="InterPro"/>
</dbReference>
<dbReference type="EMBL" id="UFQS01001992">
    <property type="protein sequence ID" value="SSX12896.1"/>
    <property type="molecule type" value="Genomic_DNA"/>
</dbReference>
<accession>A0A336L4Q7</accession>
<dbReference type="InterPro" id="IPR016576">
    <property type="entry name" value="Ribosomal_mL63"/>
</dbReference>
<reference evidence="1" key="1">
    <citation type="submission" date="2018-04" db="EMBL/GenBank/DDBJ databases">
        <authorList>
            <person name="Go L.Y."/>
            <person name="Mitchell J.A."/>
        </authorList>
    </citation>
    <scope>NUCLEOTIDE SEQUENCE</scope>
    <source>
        <tissue evidence="1">Whole organism</tissue>
    </source>
</reference>
<dbReference type="OMA" id="MPPGNIW"/>
<dbReference type="AlphaFoldDB" id="A0A336L4Q7"/>
<dbReference type="PANTHER" id="PTHR14520">
    <property type="entry name" value="MITOCHONDRIAL RIBOSOMAL PROTEIN 63"/>
    <property type="match status" value="1"/>
</dbReference>
<dbReference type="Pfam" id="PF14978">
    <property type="entry name" value="MRP-63"/>
    <property type="match status" value="1"/>
</dbReference>
<evidence type="ECO:0000313" key="1">
    <source>
        <dbReference type="EMBL" id="SSX12896.1"/>
    </source>
</evidence>
<dbReference type="GO" id="GO:0032543">
    <property type="term" value="P:mitochondrial translation"/>
    <property type="evidence" value="ECO:0007669"/>
    <property type="project" value="TreeGrafter"/>
</dbReference>
<protein>
    <submittedName>
        <fullName evidence="1">CSON004872 protein</fullName>
    </submittedName>
</protein>
<dbReference type="GO" id="GO:0003735">
    <property type="term" value="F:structural constituent of ribosome"/>
    <property type="evidence" value="ECO:0007669"/>
    <property type="project" value="TreeGrafter"/>
</dbReference>
<dbReference type="EMBL" id="UFQT01001992">
    <property type="protein sequence ID" value="SSX32338.1"/>
    <property type="molecule type" value="Genomic_DNA"/>
</dbReference>
<name>A0A336L4Q7_CULSO</name>
<proteinExistence type="predicted"/>
<dbReference type="PANTHER" id="PTHR14520:SF4">
    <property type="entry name" value="LARGE RIBOSOMAL SUBUNIT PROTEIN ML63"/>
    <property type="match status" value="1"/>
</dbReference>
<sequence length="106" mass="12503">MRLSDLMFFKKTVNGYIFRGKNRLVKPVSRRSVKSLHKEYEVNEQNMLLLRHPYLTVEESKGHAKALGAFENKMEKYRKIQLIGRMRPDVTLEGRLGHLTIKDAWD</sequence>
<gene>
    <name evidence="1" type="primary">CSON004872</name>
</gene>
<evidence type="ECO:0000313" key="2">
    <source>
        <dbReference type="EMBL" id="SSX32338.1"/>
    </source>
</evidence>